<evidence type="ECO:0000256" key="4">
    <source>
        <dbReference type="ARBA" id="ARBA00022631"/>
    </source>
</evidence>
<dbReference type="InterPro" id="IPR017580">
    <property type="entry name" value="OHCU_decarboxylase-1"/>
</dbReference>
<evidence type="ECO:0000313" key="9">
    <source>
        <dbReference type="Proteomes" id="UP000646745"/>
    </source>
</evidence>
<name>A0ABQ3DRI8_9GAMM</name>
<dbReference type="PANTHER" id="PTHR43466">
    <property type="entry name" value="2-OXO-4-HYDROXY-4-CARBOXY-5-UREIDOIMIDAZOLINE DECARBOXYLASE-RELATED"/>
    <property type="match status" value="1"/>
</dbReference>
<evidence type="ECO:0000313" key="8">
    <source>
        <dbReference type="EMBL" id="GHB13125.1"/>
    </source>
</evidence>
<reference evidence="9" key="1">
    <citation type="journal article" date="2019" name="Int. J. Syst. Evol. Microbiol.">
        <title>The Global Catalogue of Microorganisms (GCM) 10K type strain sequencing project: providing services to taxonomists for standard genome sequencing and annotation.</title>
        <authorList>
            <consortium name="The Broad Institute Genomics Platform"/>
            <consortium name="The Broad Institute Genome Sequencing Center for Infectious Disease"/>
            <person name="Wu L."/>
            <person name="Ma J."/>
        </authorList>
    </citation>
    <scope>NUCLEOTIDE SEQUENCE [LARGE SCALE GENOMIC DNA]</scope>
    <source>
        <strain evidence="9">KCTC 32998</strain>
    </source>
</reference>
<gene>
    <name evidence="8" type="ORF">GCM10009038_09090</name>
</gene>
<dbReference type="SUPFAM" id="SSF158694">
    <property type="entry name" value="UraD-Like"/>
    <property type="match status" value="1"/>
</dbReference>
<evidence type="ECO:0000256" key="6">
    <source>
        <dbReference type="ARBA" id="ARBA00023239"/>
    </source>
</evidence>
<dbReference type="Proteomes" id="UP000646745">
    <property type="component" value="Unassembled WGS sequence"/>
</dbReference>
<evidence type="ECO:0000256" key="5">
    <source>
        <dbReference type="ARBA" id="ARBA00022793"/>
    </source>
</evidence>
<proteinExistence type="predicted"/>
<comment type="caution">
    <text evidence="8">The sequence shown here is derived from an EMBL/GenBank/DDBJ whole genome shotgun (WGS) entry which is preliminary data.</text>
</comment>
<dbReference type="Gene3D" id="1.10.3330.10">
    <property type="entry name" value="Oxo-4-hydroxy-4-carboxy-5-ureidoimidazoline decarboxylase"/>
    <property type="match status" value="1"/>
</dbReference>
<organism evidence="8 9">
    <name type="scientific">Salinicola rhizosphaerae</name>
    <dbReference type="NCBI Taxonomy" id="1443141"/>
    <lineage>
        <taxon>Bacteria</taxon>
        <taxon>Pseudomonadati</taxon>
        <taxon>Pseudomonadota</taxon>
        <taxon>Gammaproteobacteria</taxon>
        <taxon>Oceanospirillales</taxon>
        <taxon>Halomonadaceae</taxon>
        <taxon>Salinicola</taxon>
    </lineage>
</organism>
<protein>
    <recommendedName>
        <fullName evidence="3">2-oxo-4-hydroxy-4-carboxy-5-ureidoimidazoline decarboxylase</fullName>
        <ecNumber evidence="3">4.1.1.97</ecNumber>
    </recommendedName>
</protein>
<accession>A0ABQ3DRI8</accession>
<evidence type="ECO:0000256" key="1">
    <source>
        <dbReference type="ARBA" id="ARBA00001163"/>
    </source>
</evidence>
<dbReference type="EC" id="4.1.1.97" evidence="3"/>
<dbReference type="InterPro" id="IPR018020">
    <property type="entry name" value="OHCU_decarboxylase"/>
</dbReference>
<evidence type="ECO:0000256" key="3">
    <source>
        <dbReference type="ARBA" id="ARBA00012257"/>
    </source>
</evidence>
<dbReference type="RefSeq" id="WP_189443461.1">
    <property type="nucleotide sequence ID" value="NZ_BMZI01000002.1"/>
</dbReference>
<comment type="catalytic activity">
    <reaction evidence="1">
        <text>5-hydroxy-2-oxo-4-ureido-2,5-dihydro-1H-imidazole-5-carboxylate + H(+) = (S)-allantoin + CO2</text>
        <dbReference type="Rhea" id="RHEA:26301"/>
        <dbReference type="ChEBI" id="CHEBI:15378"/>
        <dbReference type="ChEBI" id="CHEBI:15678"/>
        <dbReference type="ChEBI" id="CHEBI:16526"/>
        <dbReference type="ChEBI" id="CHEBI:58639"/>
        <dbReference type="EC" id="4.1.1.97"/>
    </reaction>
</comment>
<comment type="pathway">
    <text evidence="2">Purine metabolism; urate degradation; (S)-allantoin from urate: step 3/3.</text>
</comment>
<sequence length="180" mass="20210">MSSTLLSPRPSQLDREAFVAAYGEIYEHSAWVAEQCWERGLDTDHDTPAGLAAAMRERVDAASADTQLTLIRAHPDLAGKAAVADDLTADSRSEQAGAGLDQCTAAEFARFERLNAEYRERFGFPFVIAVRGLDRHDILTAFETRLDHTPEDERRTAIEQIHRIARLRLEQRERADDPHP</sequence>
<evidence type="ECO:0000259" key="7">
    <source>
        <dbReference type="Pfam" id="PF09349"/>
    </source>
</evidence>
<dbReference type="Pfam" id="PF09349">
    <property type="entry name" value="OHCU_decarbox"/>
    <property type="match status" value="1"/>
</dbReference>
<evidence type="ECO:0000256" key="2">
    <source>
        <dbReference type="ARBA" id="ARBA00004754"/>
    </source>
</evidence>
<keyword evidence="9" id="KW-1185">Reference proteome</keyword>
<dbReference type="NCBIfam" id="TIGR03164">
    <property type="entry name" value="UHCUDC"/>
    <property type="match status" value="1"/>
</dbReference>
<feature type="domain" description="Oxo-4-hydroxy-4-carboxy-5-ureidoimidazoline decarboxylase" evidence="7">
    <location>
        <begin position="12"/>
        <end position="170"/>
    </location>
</feature>
<keyword evidence="6" id="KW-0456">Lyase</keyword>
<dbReference type="PANTHER" id="PTHR43466:SF1">
    <property type="entry name" value="2-OXO-4-HYDROXY-4-CARBOXY-5-UREIDOIMIDAZOLINE DECARBOXYLASE-RELATED"/>
    <property type="match status" value="1"/>
</dbReference>
<dbReference type="InterPro" id="IPR036778">
    <property type="entry name" value="OHCU_decarboxylase_sf"/>
</dbReference>
<dbReference type="EMBL" id="BMZI01000002">
    <property type="protein sequence ID" value="GHB13125.1"/>
    <property type="molecule type" value="Genomic_DNA"/>
</dbReference>
<keyword evidence="5" id="KW-0210">Decarboxylase</keyword>
<keyword evidence="4" id="KW-0659">Purine metabolism</keyword>